<feature type="compositionally biased region" description="Basic and acidic residues" evidence="1">
    <location>
        <begin position="950"/>
        <end position="969"/>
    </location>
</feature>
<feature type="region of interest" description="Disordered" evidence="1">
    <location>
        <begin position="262"/>
        <end position="392"/>
    </location>
</feature>
<dbReference type="AlphaFoldDB" id="A0A0C9YB98"/>
<feature type="compositionally biased region" description="Polar residues" evidence="1">
    <location>
        <begin position="320"/>
        <end position="340"/>
    </location>
</feature>
<feature type="compositionally biased region" description="Polar residues" evidence="1">
    <location>
        <begin position="628"/>
        <end position="637"/>
    </location>
</feature>
<feature type="compositionally biased region" description="Polar residues" evidence="1">
    <location>
        <begin position="540"/>
        <end position="580"/>
    </location>
</feature>
<dbReference type="EMBL" id="KN838547">
    <property type="protein sequence ID" value="KIK07497.1"/>
    <property type="molecule type" value="Genomic_DNA"/>
</dbReference>
<feature type="compositionally biased region" description="Polar residues" evidence="1">
    <location>
        <begin position="602"/>
        <end position="619"/>
    </location>
</feature>
<keyword evidence="3" id="KW-1185">Reference proteome</keyword>
<feature type="compositionally biased region" description="Basic and acidic residues" evidence="1">
    <location>
        <begin position="90"/>
        <end position="103"/>
    </location>
</feature>
<dbReference type="HOGENOM" id="CLU_003816_0_0_1"/>
<feature type="compositionally biased region" description="Polar residues" evidence="1">
    <location>
        <begin position="750"/>
        <end position="773"/>
    </location>
</feature>
<evidence type="ECO:0000256" key="1">
    <source>
        <dbReference type="SAM" id="MobiDB-lite"/>
    </source>
</evidence>
<gene>
    <name evidence="2" type="ORF">K443DRAFT_673407</name>
</gene>
<feature type="compositionally biased region" description="Basic and acidic residues" evidence="1">
    <location>
        <begin position="790"/>
        <end position="833"/>
    </location>
</feature>
<feature type="region of interest" description="Disordered" evidence="1">
    <location>
        <begin position="426"/>
        <end position="653"/>
    </location>
</feature>
<feature type="region of interest" description="Disordered" evidence="1">
    <location>
        <begin position="685"/>
        <end position="1014"/>
    </location>
</feature>
<feature type="compositionally biased region" description="Basic and acidic residues" evidence="1">
    <location>
        <begin position="438"/>
        <end position="454"/>
    </location>
</feature>
<accession>A0A0C9YB98</accession>
<evidence type="ECO:0000313" key="3">
    <source>
        <dbReference type="Proteomes" id="UP000054477"/>
    </source>
</evidence>
<feature type="compositionally biased region" description="Basic and acidic residues" evidence="1">
    <location>
        <begin position="186"/>
        <end position="197"/>
    </location>
</feature>
<evidence type="ECO:0000313" key="2">
    <source>
        <dbReference type="EMBL" id="KIK07497.1"/>
    </source>
</evidence>
<feature type="region of interest" description="Disordered" evidence="1">
    <location>
        <begin position="183"/>
        <end position="235"/>
    </location>
</feature>
<name>A0A0C9YB98_9AGAR</name>
<dbReference type="STRING" id="1095629.A0A0C9YB98"/>
<feature type="compositionally biased region" description="Polar residues" evidence="1">
    <location>
        <begin position="1160"/>
        <end position="1169"/>
    </location>
</feature>
<feature type="compositionally biased region" description="Polar residues" evidence="1">
    <location>
        <begin position="1139"/>
        <end position="1148"/>
    </location>
</feature>
<reference evidence="2 3" key="1">
    <citation type="submission" date="2014-04" db="EMBL/GenBank/DDBJ databases">
        <authorList>
            <consortium name="DOE Joint Genome Institute"/>
            <person name="Kuo A."/>
            <person name="Kohler A."/>
            <person name="Nagy L.G."/>
            <person name="Floudas D."/>
            <person name="Copeland A."/>
            <person name="Barry K.W."/>
            <person name="Cichocki N."/>
            <person name="Veneault-Fourrey C."/>
            <person name="LaButti K."/>
            <person name="Lindquist E.A."/>
            <person name="Lipzen A."/>
            <person name="Lundell T."/>
            <person name="Morin E."/>
            <person name="Murat C."/>
            <person name="Sun H."/>
            <person name="Tunlid A."/>
            <person name="Henrissat B."/>
            <person name="Grigoriev I.V."/>
            <person name="Hibbett D.S."/>
            <person name="Martin F."/>
            <person name="Nordberg H.P."/>
            <person name="Cantor M.N."/>
            <person name="Hua S.X."/>
        </authorList>
    </citation>
    <scope>NUCLEOTIDE SEQUENCE [LARGE SCALE GENOMIC DNA]</scope>
    <source>
        <strain evidence="2 3">LaAM-08-1</strain>
    </source>
</reference>
<feature type="region of interest" description="Disordered" evidence="1">
    <location>
        <begin position="15"/>
        <end position="123"/>
    </location>
</feature>
<feature type="compositionally biased region" description="Basic and acidic residues" evidence="1">
    <location>
        <begin position="911"/>
        <end position="928"/>
    </location>
</feature>
<feature type="compositionally biased region" description="Basic and acidic residues" evidence="1">
    <location>
        <begin position="521"/>
        <end position="534"/>
    </location>
</feature>
<reference evidence="3" key="2">
    <citation type="submission" date="2015-01" db="EMBL/GenBank/DDBJ databases">
        <title>Evolutionary Origins and Diversification of the Mycorrhizal Mutualists.</title>
        <authorList>
            <consortium name="DOE Joint Genome Institute"/>
            <consortium name="Mycorrhizal Genomics Consortium"/>
            <person name="Kohler A."/>
            <person name="Kuo A."/>
            <person name="Nagy L.G."/>
            <person name="Floudas D."/>
            <person name="Copeland A."/>
            <person name="Barry K.W."/>
            <person name="Cichocki N."/>
            <person name="Veneault-Fourrey C."/>
            <person name="LaButti K."/>
            <person name="Lindquist E.A."/>
            <person name="Lipzen A."/>
            <person name="Lundell T."/>
            <person name="Morin E."/>
            <person name="Murat C."/>
            <person name="Riley R."/>
            <person name="Ohm R."/>
            <person name="Sun H."/>
            <person name="Tunlid A."/>
            <person name="Henrissat B."/>
            <person name="Grigoriev I.V."/>
            <person name="Hibbett D.S."/>
            <person name="Martin F."/>
        </authorList>
    </citation>
    <scope>NUCLEOTIDE SEQUENCE [LARGE SCALE GENOMIC DNA]</scope>
    <source>
        <strain evidence="3">LaAM-08-1</strain>
    </source>
</reference>
<feature type="compositionally biased region" description="Low complexity" evidence="1">
    <location>
        <begin position="200"/>
        <end position="212"/>
    </location>
</feature>
<feature type="region of interest" description="Disordered" evidence="1">
    <location>
        <begin position="1139"/>
        <end position="1194"/>
    </location>
</feature>
<feature type="compositionally biased region" description="Polar residues" evidence="1">
    <location>
        <begin position="1000"/>
        <end position="1010"/>
    </location>
</feature>
<feature type="region of interest" description="Disordered" evidence="1">
    <location>
        <begin position="1046"/>
        <end position="1066"/>
    </location>
</feature>
<feature type="compositionally biased region" description="Low complexity" evidence="1">
    <location>
        <begin position="1047"/>
        <end position="1061"/>
    </location>
</feature>
<dbReference type="Proteomes" id="UP000054477">
    <property type="component" value="Unassembled WGS sequence"/>
</dbReference>
<organism evidence="2 3">
    <name type="scientific">Laccaria amethystina LaAM-08-1</name>
    <dbReference type="NCBI Taxonomy" id="1095629"/>
    <lineage>
        <taxon>Eukaryota</taxon>
        <taxon>Fungi</taxon>
        <taxon>Dikarya</taxon>
        <taxon>Basidiomycota</taxon>
        <taxon>Agaricomycotina</taxon>
        <taxon>Agaricomycetes</taxon>
        <taxon>Agaricomycetidae</taxon>
        <taxon>Agaricales</taxon>
        <taxon>Agaricineae</taxon>
        <taxon>Hydnangiaceae</taxon>
        <taxon>Laccaria</taxon>
    </lineage>
</organism>
<feature type="compositionally biased region" description="Polar residues" evidence="1">
    <location>
        <begin position="369"/>
        <end position="379"/>
    </location>
</feature>
<sequence>MAYYHTRTHILVQEPYELSQGSQSPIEASPEELKAFYHDMEQKDLERKHSKRNSISASIWSRKSKRKLTVPVAPTSAPDHRSSRTPPSDADFRDEINEGRNGDQRSASRPNIPEPMSDLPSMNTKEWSTAPLPPHKVRYHIHNPHGPRWYCNYHLIPPSQIKPGMRPPSFFSTAFPPMGTSSTPEHMVEMAHPDPRRTSSHSPLPTPTSSDTRVADGGRRSRKTSQTTPDNIDLLDVTDPWGTNWHHQSPYDWFGQTANSVDTHDISNKRPRRASMTAEPSLHKSVAPSPLSQSTSAIHLHPPEHDNSRPRKLSKRRSPTVENVFSSETGNLNRKTTSAPATPIERTLLPSDPSYGTSLPKRMSIAPAVTSSLSSQGIANPTPKKDKRGSVLGRLARKFSILRKPSEDNDRTLDRVDGWHHISAEDVRASSNRQSFDVGRRQASPEKAQPEAPKRVPPPSVDYTVSNNVEGPSELDRSSSISLETPFSMGKLTIANPDAPDHYQGLPQTPHDVNPPLPPEKPVEWFHNGDRISYPDESPVSPSQKQSSLALPMQSTPPDSQHAQSTQPIEALPLTSTQPVVSDHRRVYQPSVYSHTSRESSKTNSQPKLRRGSLSTPNPNFFEEVESNRASRATTNDMPAPAVPEQTPHMQNQSRLSAIIPAQPPQLEHFSPANQVPFPITQPNDFLPPNRVQSYIPYNDSPYSASSVLANPPTPYDDRTLISLTPEQRPPALPPKSRQETIPPAREPSPGQTKGRQTETFKLVRSSSGNVYASTERIVAAGQQWEVVESDGRNKPSSKSKEASSRAKESSSKTKESHSRSKESSPKTKESTSKTKVSSSKPKEPSSKPKESSSKLKEPSSKSKESSSKPHESSSRSKESSSRPKDREKSSRREREHNRENSTRAEAVVEGDYRTRPRSHESSKHQHQDSLSSPVTQAEGRHTSRHSHNEHKSSQKRDGRRDRKLETKTSDVPTPSNFSIYAQPTSNGDVPTARPLERNPSITTRPTSELPSAAEMNAMRAKEAWEMERLWKARSMYAPELNGAVGASHSTAAPNSTSPTSDDATTQGAVYGSNHTAFVVQSPFQGQASRIYHSMPNTPPPIIYSSPGSGIYSSPDPGIYSSPGSIPSLHDSVYEPYEATQTHRSQAHSYAVSPDHRVPSSLSRPTLFNNPLPEPPRESSYAAAPPSTLKSSGHSADYWTKYTGITTAH</sequence>
<protein>
    <submittedName>
        <fullName evidence="2">Uncharacterized protein</fullName>
    </submittedName>
</protein>
<dbReference type="OrthoDB" id="3231532at2759"/>
<feature type="compositionally biased region" description="Polar residues" evidence="1">
    <location>
        <begin position="970"/>
        <end position="989"/>
    </location>
</feature>
<proteinExistence type="predicted"/>
<feature type="compositionally biased region" description="Basic and acidic residues" evidence="1">
    <location>
        <begin position="841"/>
        <end position="903"/>
    </location>
</feature>
<feature type="compositionally biased region" description="Basic and acidic residues" evidence="1">
    <location>
        <begin position="31"/>
        <end position="47"/>
    </location>
</feature>